<organism evidence="4 5">
    <name type="scientific">Kingella kingae ATCC 23330</name>
    <dbReference type="NCBI Taxonomy" id="887327"/>
    <lineage>
        <taxon>Bacteria</taxon>
        <taxon>Pseudomonadati</taxon>
        <taxon>Pseudomonadota</taxon>
        <taxon>Betaproteobacteria</taxon>
        <taxon>Neisseriales</taxon>
        <taxon>Neisseriaceae</taxon>
        <taxon>Kingella</taxon>
    </lineage>
</organism>
<dbReference type="HOGENOM" id="CLU_088197_0_0_4"/>
<dbReference type="PANTHER" id="PTHR37423:SF2">
    <property type="entry name" value="MEMBRANE-BOUND LYTIC MUREIN TRANSGLYCOSYLASE C"/>
    <property type="match status" value="1"/>
</dbReference>
<evidence type="ECO:0000313" key="5">
    <source>
        <dbReference type="Proteomes" id="UP000004207"/>
    </source>
</evidence>
<feature type="signal peptide" evidence="2">
    <location>
        <begin position="1"/>
        <end position="29"/>
    </location>
</feature>
<name>F5S6X0_KINKI</name>
<feature type="chain" id="PRO_5003326399" evidence="2">
    <location>
        <begin position="30"/>
        <end position="205"/>
    </location>
</feature>
<comment type="similarity">
    <text evidence="1">Belongs to the transglycosylase Slt family.</text>
</comment>
<dbReference type="InterPro" id="IPR023346">
    <property type="entry name" value="Lysozyme-like_dom_sf"/>
</dbReference>
<comment type="caution">
    <text evidence="4">The sequence shown here is derived from an EMBL/GenBank/DDBJ whole genome shotgun (WGS) entry which is preliminary data.</text>
</comment>
<evidence type="ECO:0000259" key="3">
    <source>
        <dbReference type="Pfam" id="PF01464"/>
    </source>
</evidence>
<dbReference type="eggNOG" id="COG0741">
    <property type="taxonomic scope" value="Bacteria"/>
</dbReference>
<reference evidence="4 5" key="1">
    <citation type="submission" date="2011-04" db="EMBL/GenBank/DDBJ databases">
        <authorList>
            <person name="Muzny D."/>
            <person name="Qin X."/>
            <person name="Deng J."/>
            <person name="Jiang H."/>
            <person name="Liu Y."/>
            <person name="Qu J."/>
            <person name="Song X.-Z."/>
            <person name="Zhang L."/>
            <person name="Thornton R."/>
            <person name="Coyle M."/>
            <person name="Francisco L."/>
            <person name="Jackson L."/>
            <person name="Javaid M."/>
            <person name="Korchina V."/>
            <person name="Kovar C."/>
            <person name="Mata R."/>
            <person name="Mathew T."/>
            <person name="Ngo R."/>
            <person name="Nguyen L."/>
            <person name="Nguyen N."/>
            <person name="Okwuonu G."/>
            <person name="Ongeri F."/>
            <person name="Pham C."/>
            <person name="Simmons D."/>
            <person name="Wilczek-Boney K."/>
            <person name="Hale W."/>
            <person name="Jakkamsetti A."/>
            <person name="Pham P."/>
            <person name="Ruth R."/>
            <person name="San Lucas F."/>
            <person name="Warren J."/>
            <person name="Zhang J."/>
            <person name="Zhao Z."/>
            <person name="Zhou C."/>
            <person name="Zhu D."/>
            <person name="Lee S."/>
            <person name="Bess C."/>
            <person name="Blankenburg K."/>
            <person name="Forbes L."/>
            <person name="Fu Q."/>
            <person name="Gubbala S."/>
            <person name="Hirani K."/>
            <person name="Jayaseelan J.C."/>
            <person name="Lara F."/>
            <person name="Munidasa M."/>
            <person name="Palculict T."/>
            <person name="Patil S."/>
            <person name="Pu L.-L."/>
            <person name="Saada N."/>
            <person name="Tang L."/>
            <person name="Weissenberger G."/>
            <person name="Zhu Y."/>
            <person name="Hemphill L."/>
            <person name="Shang Y."/>
            <person name="Youmans B."/>
            <person name="Ayvaz T."/>
            <person name="Ross M."/>
            <person name="Santibanez J."/>
            <person name="Aqrawi P."/>
            <person name="Gross S."/>
            <person name="Joshi V."/>
            <person name="Fowler G."/>
            <person name="Nazareth L."/>
            <person name="Reid J."/>
            <person name="Worley K."/>
            <person name="Petrosino J."/>
            <person name="Highlander S."/>
            <person name="Gibbs R."/>
        </authorList>
    </citation>
    <scope>NUCLEOTIDE SEQUENCE [LARGE SCALE GENOMIC DNA]</scope>
    <source>
        <strain evidence="4 5">ATCC 23330</strain>
    </source>
</reference>
<dbReference type="SUPFAM" id="SSF53955">
    <property type="entry name" value="Lysozyme-like"/>
    <property type="match status" value="1"/>
</dbReference>
<keyword evidence="2" id="KW-0732">Signal</keyword>
<dbReference type="CDD" id="cd00254">
    <property type="entry name" value="LT-like"/>
    <property type="match status" value="1"/>
</dbReference>
<evidence type="ECO:0000256" key="2">
    <source>
        <dbReference type="SAM" id="SignalP"/>
    </source>
</evidence>
<dbReference type="STRING" id="504.KKKWG1_1607"/>
<gene>
    <name evidence="4" type="ORF">HMPREF0476_0953</name>
</gene>
<proteinExistence type="inferred from homology"/>
<dbReference type="Proteomes" id="UP000004207">
    <property type="component" value="Unassembled WGS sequence"/>
</dbReference>
<keyword evidence="5" id="KW-1185">Reference proteome</keyword>
<dbReference type="Pfam" id="PF01464">
    <property type="entry name" value="SLT"/>
    <property type="match status" value="1"/>
</dbReference>
<feature type="domain" description="Transglycosylase SLT" evidence="3">
    <location>
        <begin position="93"/>
        <end position="187"/>
    </location>
</feature>
<dbReference type="Gene3D" id="1.10.530.10">
    <property type="match status" value="1"/>
</dbReference>
<sequence>MFTMPNSVYTRRQILGAGCFLLLSPSLHAGAQREETLSDDVASIMRQSVEHASPPYLVFDRATDAQRWLNEMSVRLTRFVDNELYRRRLLTMIHYEATRADLDPQMVLGLIEVESAFRQYAMSSVGAKGLMQVMPFWQRYIGNENHNLFDVRTNLRYGCTILRHYSNLENGNMHRALARYNGSLGHDKYPNSVLGAMNHRWTWTG</sequence>
<dbReference type="EMBL" id="AFHS01000036">
    <property type="protein sequence ID" value="EGK09289.1"/>
    <property type="molecule type" value="Genomic_DNA"/>
</dbReference>
<evidence type="ECO:0000313" key="4">
    <source>
        <dbReference type="EMBL" id="EGK09289.1"/>
    </source>
</evidence>
<protein>
    <submittedName>
        <fullName evidence="4">Transglycosylase SLT domain protein</fullName>
    </submittedName>
</protein>
<dbReference type="PANTHER" id="PTHR37423">
    <property type="entry name" value="SOLUBLE LYTIC MUREIN TRANSGLYCOSYLASE-RELATED"/>
    <property type="match status" value="1"/>
</dbReference>
<dbReference type="AlphaFoldDB" id="F5S6X0"/>
<evidence type="ECO:0000256" key="1">
    <source>
        <dbReference type="ARBA" id="ARBA00007734"/>
    </source>
</evidence>
<accession>F5S6X0</accession>
<dbReference type="InterPro" id="IPR008258">
    <property type="entry name" value="Transglycosylase_SLT_dom_1"/>
</dbReference>